<feature type="domain" description="Endonuclease/exonuclease/phosphatase" evidence="10">
    <location>
        <begin position="104"/>
        <end position="330"/>
    </location>
</feature>
<dbReference type="STRING" id="1178825.SAMN05216261_0288"/>
<keyword evidence="3" id="KW-0540">Nuclease</keyword>
<keyword evidence="11" id="KW-0269">Exonuclease</keyword>
<dbReference type="Gene3D" id="3.60.10.10">
    <property type="entry name" value="Endonuclease/exonuclease/phosphatase"/>
    <property type="match status" value="1"/>
</dbReference>
<dbReference type="InterPro" id="IPR051547">
    <property type="entry name" value="TDP2-like"/>
</dbReference>
<dbReference type="Pfam" id="PF03372">
    <property type="entry name" value="Exo_endo_phos"/>
    <property type="match status" value="1"/>
</dbReference>
<dbReference type="EMBL" id="FQYK01000001">
    <property type="protein sequence ID" value="SHI32819.1"/>
    <property type="molecule type" value="Genomic_DNA"/>
</dbReference>
<dbReference type="Proteomes" id="UP000184396">
    <property type="component" value="Unassembled WGS sequence"/>
</dbReference>
<evidence type="ECO:0000256" key="7">
    <source>
        <dbReference type="ARBA" id="ARBA00022842"/>
    </source>
</evidence>
<protein>
    <submittedName>
        <fullName evidence="11">Metal-dependent hydrolase, endonuclease/exonuclease/phosphatase family</fullName>
    </submittedName>
</protein>
<keyword evidence="6 11" id="KW-0378">Hydrolase</keyword>
<keyword evidence="9" id="KW-1133">Transmembrane helix</keyword>
<evidence type="ECO:0000256" key="3">
    <source>
        <dbReference type="ARBA" id="ARBA00022722"/>
    </source>
</evidence>
<evidence type="ECO:0000313" key="11">
    <source>
        <dbReference type="EMBL" id="SHI32819.1"/>
    </source>
</evidence>
<keyword evidence="5" id="KW-0227">DNA damage</keyword>
<evidence type="ECO:0000256" key="2">
    <source>
        <dbReference type="ARBA" id="ARBA00001946"/>
    </source>
</evidence>
<dbReference type="InterPro" id="IPR005135">
    <property type="entry name" value="Endo/exonuclease/phosphatase"/>
</dbReference>
<evidence type="ECO:0000256" key="8">
    <source>
        <dbReference type="ARBA" id="ARBA00023204"/>
    </source>
</evidence>
<keyword evidence="4" id="KW-0479">Metal-binding</keyword>
<evidence type="ECO:0000256" key="9">
    <source>
        <dbReference type="SAM" id="Phobius"/>
    </source>
</evidence>
<evidence type="ECO:0000313" key="12">
    <source>
        <dbReference type="Proteomes" id="UP000184396"/>
    </source>
</evidence>
<keyword evidence="11" id="KW-0255">Endonuclease</keyword>
<dbReference type="GO" id="GO:0006281">
    <property type="term" value="P:DNA repair"/>
    <property type="evidence" value="ECO:0007669"/>
    <property type="project" value="UniProtKB-KW"/>
</dbReference>
<dbReference type="GO" id="GO:0004519">
    <property type="term" value="F:endonuclease activity"/>
    <property type="evidence" value="ECO:0007669"/>
    <property type="project" value="UniProtKB-KW"/>
</dbReference>
<keyword evidence="8" id="KW-0234">DNA repair</keyword>
<organism evidence="11 12">
    <name type="scientific">Algibacter luteus</name>
    <dbReference type="NCBI Taxonomy" id="1178825"/>
    <lineage>
        <taxon>Bacteria</taxon>
        <taxon>Pseudomonadati</taxon>
        <taxon>Bacteroidota</taxon>
        <taxon>Flavobacteriia</taxon>
        <taxon>Flavobacteriales</taxon>
        <taxon>Flavobacteriaceae</taxon>
        <taxon>Algibacter</taxon>
    </lineage>
</organism>
<accession>A0A1M6A8P2</accession>
<gene>
    <name evidence="11" type="ORF">SAMN05216261_0288</name>
</gene>
<reference evidence="11 12" key="1">
    <citation type="submission" date="2016-11" db="EMBL/GenBank/DDBJ databases">
        <authorList>
            <person name="Jaros S."/>
            <person name="Januszkiewicz K."/>
            <person name="Wedrychowicz H."/>
        </authorList>
    </citation>
    <scope>NUCLEOTIDE SEQUENCE [LARGE SCALE GENOMIC DNA]</scope>
    <source>
        <strain evidence="11 12">CGMCC 1.12213</strain>
    </source>
</reference>
<dbReference type="PANTHER" id="PTHR15822:SF4">
    <property type="entry name" value="TYROSYL-DNA PHOSPHODIESTERASE 2"/>
    <property type="match status" value="1"/>
</dbReference>
<evidence type="ECO:0000256" key="6">
    <source>
        <dbReference type="ARBA" id="ARBA00022801"/>
    </source>
</evidence>
<comment type="cofactor">
    <cofactor evidence="2">
        <name>Mg(2+)</name>
        <dbReference type="ChEBI" id="CHEBI:18420"/>
    </cofactor>
</comment>
<feature type="transmembrane region" description="Helical" evidence="9">
    <location>
        <begin position="68"/>
        <end position="88"/>
    </location>
</feature>
<dbReference type="AlphaFoldDB" id="A0A1M6A8P2"/>
<dbReference type="InterPro" id="IPR036691">
    <property type="entry name" value="Endo/exonu/phosph_ase_sf"/>
</dbReference>
<keyword evidence="7" id="KW-0460">Magnesium</keyword>
<dbReference type="RefSeq" id="WP_019386362.1">
    <property type="nucleotide sequence ID" value="NZ_ALIH01000001.1"/>
</dbReference>
<evidence type="ECO:0000259" key="10">
    <source>
        <dbReference type="Pfam" id="PF03372"/>
    </source>
</evidence>
<evidence type="ECO:0000256" key="4">
    <source>
        <dbReference type="ARBA" id="ARBA00022723"/>
    </source>
</evidence>
<dbReference type="OrthoDB" id="635146at2"/>
<evidence type="ECO:0000256" key="1">
    <source>
        <dbReference type="ARBA" id="ARBA00001936"/>
    </source>
</evidence>
<dbReference type="GO" id="GO:0004527">
    <property type="term" value="F:exonuclease activity"/>
    <property type="evidence" value="ECO:0007669"/>
    <property type="project" value="UniProtKB-KW"/>
</dbReference>
<dbReference type="SUPFAM" id="SSF56219">
    <property type="entry name" value="DNase I-like"/>
    <property type="match status" value="1"/>
</dbReference>
<keyword evidence="9" id="KW-0812">Transmembrane</keyword>
<feature type="transmembrane region" description="Helical" evidence="9">
    <location>
        <begin position="37"/>
        <end position="61"/>
    </location>
</feature>
<sequence length="343" mass="40242">MKKLSFRNKFIYSINVVVAVLLLLSYILPFLPPKTFSILAVVNLGVSFLILINVFFLLYWVLQLKRKFMLSFTVLIIGYFSFGTLYKFSASTKIDDPNNIKVMNYNVRLFNLYEWIPEKGIETKIVEFIKKESPDVLSLQEYHPHKNIDLSFFKYKFEKLSGKKTKYGQAIFSKFPIVNSGSIEFPDTANNAIFVDVVKGNDTIRIYNIHLESLRINTKVEHLKNEDSERLFKRIGTTFKMQQFQTELFLMHKKKCNYKMVICGDFNNTAFSYVYRKIKGNLIDTFKEAGNGFGRTYDFKFFPVRIDFIFAEEGFNVNGFKAYNHHYSDHYPIMTTLSLKEQE</sequence>
<keyword evidence="9" id="KW-0472">Membrane</keyword>
<dbReference type="eggNOG" id="COG3568">
    <property type="taxonomic scope" value="Bacteria"/>
</dbReference>
<keyword evidence="12" id="KW-1185">Reference proteome</keyword>
<evidence type="ECO:0000256" key="5">
    <source>
        <dbReference type="ARBA" id="ARBA00022763"/>
    </source>
</evidence>
<proteinExistence type="predicted"/>
<comment type="cofactor">
    <cofactor evidence="1">
        <name>Mn(2+)</name>
        <dbReference type="ChEBI" id="CHEBI:29035"/>
    </cofactor>
</comment>
<name>A0A1M6A8P2_9FLAO</name>
<dbReference type="PANTHER" id="PTHR15822">
    <property type="entry name" value="TRAF AND TNF RECEPTOR-ASSOCIATED PROTEIN"/>
    <property type="match status" value="1"/>
</dbReference>
<dbReference type="GO" id="GO:0046872">
    <property type="term" value="F:metal ion binding"/>
    <property type="evidence" value="ECO:0007669"/>
    <property type="project" value="UniProtKB-KW"/>
</dbReference>
<dbReference type="CDD" id="cd09084">
    <property type="entry name" value="EEP-2"/>
    <property type="match status" value="1"/>
</dbReference>
<feature type="transmembrane region" description="Helical" evidence="9">
    <location>
        <begin position="12"/>
        <end position="31"/>
    </location>
</feature>